<sequence>MLTFALENIFRMIRFIFLAPLIALAFGFMKEEKNKFPIESTLPVHPHELDDTLRINDLIFADFFSPNGDGYNDHFIILNVLNYPGNYLKVFNRWGETVYYASPYLNLWDGKSNQSNPMLGEECSPGVYYFEFNDGMGNIASGKITLKR</sequence>
<dbReference type="InterPro" id="IPR026341">
    <property type="entry name" value="T9SS_type_B"/>
</dbReference>
<comment type="caution">
    <text evidence="2">The sequence shown here is derived from an EMBL/GenBank/DDBJ whole genome shotgun (WGS) entry which is preliminary data.</text>
</comment>
<keyword evidence="1" id="KW-0812">Transmembrane</keyword>
<protein>
    <submittedName>
        <fullName evidence="2">T9SS type B sorting domain-containing protein</fullName>
    </submittedName>
</protein>
<dbReference type="AlphaFoldDB" id="A0A556MJT8"/>
<dbReference type="Proteomes" id="UP000316008">
    <property type="component" value="Unassembled WGS sequence"/>
</dbReference>
<keyword evidence="1" id="KW-0472">Membrane</keyword>
<name>A0A556MJT8_9FLAO</name>
<evidence type="ECO:0000256" key="1">
    <source>
        <dbReference type="SAM" id="Phobius"/>
    </source>
</evidence>
<gene>
    <name evidence="2" type="ORF">FO442_15975</name>
</gene>
<evidence type="ECO:0000313" key="2">
    <source>
        <dbReference type="EMBL" id="TSJ40095.1"/>
    </source>
</evidence>
<reference evidence="2 3" key="1">
    <citation type="submission" date="2019-07" db="EMBL/GenBank/DDBJ databases">
        <authorList>
            <person name="Huq M.A."/>
        </authorList>
    </citation>
    <scope>NUCLEOTIDE SEQUENCE [LARGE SCALE GENOMIC DNA]</scope>
    <source>
        <strain evidence="2 3">MAH-3</strain>
    </source>
</reference>
<keyword evidence="3" id="KW-1185">Reference proteome</keyword>
<accession>A0A556MJT8</accession>
<dbReference type="OrthoDB" id="1236981at2"/>
<dbReference type="NCBIfam" id="TIGR04131">
    <property type="entry name" value="Bac_Flav_CTERM"/>
    <property type="match status" value="1"/>
</dbReference>
<proteinExistence type="predicted"/>
<feature type="transmembrane region" description="Helical" evidence="1">
    <location>
        <begin position="12"/>
        <end position="29"/>
    </location>
</feature>
<organism evidence="2 3">
    <name type="scientific">Fluviicola chungangensis</name>
    <dbReference type="NCBI Taxonomy" id="2597671"/>
    <lineage>
        <taxon>Bacteria</taxon>
        <taxon>Pseudomonadati</taxon>
        <taxon>Bacteroidota</taxon>
        <taxon>Flavobacteriia</taxon>
        <taxon>Flavobacteriales</taxon>
        <taxon>Crocinitomicaceae</taxon>
        <taxon>Fluviicola</taxon>
    </lineage>
</organism>
<dbReference type="Pfam" id="PF13585">
    <property type="entry name" value="CHU_C"/>
    <property type="match status" value="1"/>
</dbReference>
<dbReference type="EMBL" id="VLPL01000009">
    <property type="protein sequence ID" value="TSJ40095.1"/>
    <property type="molecule type" value="Genomic_DNA"/>
</dbReference>
<evidence type="ECO:0000313" key="3">
    <source>
        <dbReference type="Proteomes" id="UP000316008"/>
    </source>
</evidence>
<keyword evidence="1" id="KW-1133">Transmembrane helix</keyword>